<gene>
    <name evidence="2" type="ORF">DCHRY22_LOCUS3480</name>
</gene>
<dbReference type="EMBL" id="CAKASE010000047">
    <property type="protein sequence ID" value="CAG9562078.1"/>
    <property type="molecule type" value="Genomic_DNA"/>
</dbReference>
<sequence>MQLNKNTYLQAEYLKCEASGKGATDCIKLFPVNSVKYNHCLTNKVHYFVNLAQREFKKRKLTSSPVILLPRNQAIVNVKPPEVLRNICQLYPRKKPNGCTDPTPAPDNKSGNDNNNQKLDTNNSNPDNGTSTTVKTEDSSSTSETPEQTEESSTENSEASKDSQTDEDRTKT</sequence>
<feature type="compositionally biased region" description="Basic and acidic residues" evidence="1">
    <location>
        <begin position="158"/>
        <end position="172"/>
    </location>
</feature>
<reference evidence="2" key="1">
    <citation type="submission" date="2021-09" db="EMBL/GenBank/DDBJ databases">
        <authorList>
            <person name="Martin H S."/>
        </authorList>
    </citation>
    <scope>NUCLEOTIDE SEQUENCE</scope>
</reference>
<dbReference type="OrthoDB" id="7430529at2759"/>
<proteinExistence type="predicted"/>
<evidence type="ECO:0000313" key="2">
    <source>
        <dbReference type="EMBL" id="CAG9562078.1"/>
    </source>
</evidence>
<accession>A0A8J2QNB2</accession>
<organism evidence="2 3">
    <name type="scientific">Danaus chrysippus</name>
    <name type="common">African queen</name>
    <dbReference type="NCBI Taxonomy" id="151541"/>
    <lineage>
        <taxon>Eukaryota</taxon>
        <taxon>Metazoa</taxon>
        <taxon>Ecdysozoa</taxon>
        <taxon>Arthropoda</taxon>
        <taxon>Hexapoda</taxon>
        <taxon>Insecta</taxon>
        <taxon>Pterygota</taxon>
        <taxon>Neoptera</taxon>
        <taxon>Endopterygota</taxon>
        <taxon>Lepidoptera</taxon>
        <taxon>Glossata</taxon>
        <taxon>Ditrysia</taxon>
        <taxon>Papilionoidea</taxon>
        <taxon>Nymphalidae</taxon>
        <taxon>Danainae</taxon>
        <taxon>Danaini</taxon>
        <taxon>Danaina</taxon>
        <taxon>Danaus</taxon>
        <taxon>Anosia</taxon>
    </lineage>
</organism>
<evidence type="ECO:0000256" key="1">
    <source>
        <dbReference type="SAM" id="MobiDB-lite"/>
    </source>
</evidence>
<feature type="region of interest" description="Disordered" evidence="1">
    <location>
        <begin position="92"/>
        <end position="172"/>
    </location>
</feature>
<evidence type="ECO:0000313" key="3">
    <source>
        <dbReference type="Proteomes" id="UP000789524"/>
    </source>
</evidence>
<protein>
    <submittedName>
        <fullName evidence="2">(African queen) hypothetical protein</fullName>
    </submittedName>
</protein>
<comment type="caution">
    <text evidence="2">The sequence shown here is derived from an EMBL/GenBank/DDBJ whole genome shotgun (WGS) entry which is preliminary data.</text>
</comment>
<name>A0A8J2QNB2_9NEOP</name>
<dbReference type="AlphaFoldDB" id="A0A8J2QNB2"/>
<feature type="compositionally biased region" description="Low complexity" evidence="1">
    <location>
        <begin position="112"/>
        <end position="146"/>
    </location>
</feature>
<keyword evidence="3" id="KW-1185">Reference proteome</keyword>
<dbReference type="Proteomes" id="UP000789524">
    <property type="component" value="Unassembled WGS sequence"/>
</dbReference>